<name>A0A6S6TH68_9GAMM</name>
<proteinExistence type="predicted"/>
<dbReference type="InterPro" id="IPR050266">
    <property type="entry name" value="AB_hydrolase_sf"/>
</dbReference>
<reference evidence="2" key="1">
    <citation type="submission" date="2020-01" db="EMBL/GenBank/DDBJ databases">
        <authorList>
            <person name="Meier V. D."/>
            <person name="Meier V D."/>
        </authorList>
    </citation>
    <scope>NUCLEOTIDE SEQUENCE</scope>
    <source>
        <strain evidence="2">HLG_WM_MAG_07</strain>
    </source>
</reference>
<dbReference type="PANTHER" id="PTHR43798">
    <property type="entry name" value="MONOACYLGLYCEROL LIPASE"/>
    <property type="match status" value="1"/>
</dbReference>
<dbReference type="Gene3D" id="3.40.50.1820">
    <property type="entry name" value="alpha/beta hydrolase"/>
    <property type="match status" value="1"/>
</dbReference>
<dbReference type="PROSITE" id="PS51257">
    <property type="entry name" value="PROKAR_LIPOPROTEIN"/>
    <property type="match status" value="1"/>
</dbReference>
<protein>
    <recommendedName>
        <fullName evidence="1">AB hydrolase-1 domain-containing protein</fullName>
    </recommendedName>
</protein>
<evidence type="ECO:0000259" key="1">
    <source>
        <dbReference type="Pfam" id="PF00561"/>
    </source>
</evidence>
<dbReference type="SUPFAM" id="SSF53474">
    <property type="entry name" value="alpha/beta-Hydrolases"/>
    <property type="match status" value="1"/>
</dbReference>
<organism evidence="2">
    <name type="scientific">uncultured Thiotrichaceae bacterium</name>
    <dbReference type="NCBI Taxonomy" id="298394"/>
    <lineage>
        <taxon>Bacteria</taxon>
        <taxon>Pseudomonadati</taxon>
        <taxon>Pseudomonadota</taxon>
        <taxon>Gammaproteobacteria</taxon>
        <taxon>Thiotrichales</taxon>
        <taxon>Thiotrichaceae</taxon>
        <taxon>environmental samples</taxon>
    </lineage>
</organism>
<dbReference type="AlphaFoldDB" id="A0A6S6TH68"/>
<sequence length="258" mass="29172">MIKINDINIDYTIQGSGQAVLLIHGLGSCKEDWQPQISELAMHYQVIALDLRGHGNTSKPRNGYSIRQFTDDVLAFIDALDYSQIHLIGFSLGGMIAQQFAVDYPQRLSSVVVINATPSVVLDNWQIRKMFWMRLLLIKLRGVKYMAKLIANNNLPAPEQAALREQIEKQFAKNDKAAYFRSTRALMHWDVSPLLQNISCPLLSISSDRDYTPVSAKQALVDAVPNGYLEVIPNARHLLPMEQPEVLNKVLMSWLRNL</sequence>
<dbReference type="InterPro" id="IPR029058">
    <property type="entry name" value="AB_hydrolase_fold"/>
</dbReference>
<evidence type="ECO:0000313" key="2">
    <source>
        <dbReference type="EMBL" id="CAA6814248.1"/>
    </source>
</evidence>
<feature type="domain" description="AB hydrolase-1" evidence="1">
    <location>
        <begin position="19"/>
        <end position="126"/>
    </location>
</feature>
<dbReference type="EMBL" id="CACVAY010000067">
    <property type="protein sequence ID" value="CAA6814248.1"/>
    <property type="molecule type" value="Genomic_DNA"/>
</dbReference>
<dbReference type="Pfam" id="PF00561">
    <property type="entry name" value="Abhydrolase_1"/>
    <property type="match status" value="1"/>
</dbReference>
<accession>A0A6S6TH68</accession>
<gene>
    <name evidence="2" type="ORF">HELGO_WM39916</name>
</gene>
<dbReference type="PRINTS" id="PR00111">
    <property type="entry name" value="ABHYDROLASE"/>
</dbReference>
<dbReference type="InterPro" id="IPR000073">
    <property type="entry name" value="AB_hydrolase_1"/>
</dbReference>